<dbReference type="EMBL" id="AP019860">
    <property type="protein sequence ID" value="BBM85260.1"/>
    <property type="molecule type" value="Genomic_DNA"/>
</dbReference>
<dbReference type="SUPFAM" id="SSF53927">
    <property type="entry name" value="Cytidine deaminase-like"/>
    <property type="match status" value="1"/>
</dbReference>
<evidence type="ECO:0000313" key="4">
    <source>
        <dbReference type="EMBL" id="BBM85260.1"/>
    </source>
</evidence>
<keyword evidence="2 3" id="KW-0501">Molybdenum cofactor biosynthesis</keyword>
<gene>
    <name evidence="3" type="primary">fdhD</name>
    <name evidence="4" type="ORF">UABAM_03623</name>
</gene>
<evidence type="ECO:0000256" key="1">
    <source>
        <dbReference type="ARBA" id="ARBA00022490"/>
    </source>
</evidence>
<comment type="subcellular location">
    <subcellularLocation>
        <location evidence="3">Cytoplasm</location>
    </subcellularLocation>
</comment>
<dbReference type="Gene3D" id="3.40.140.10">
    <property type="entry name" value="Cytidine Deaminase, domain 2"/>
    <property type="match status" value="1"/>
</dbReference>
<evidence type="ECO:0000256" key="3">
    <source>
        <dbReference type="HAMAP-Rule" id="MF_00187"/>
    </source>
</evidence>
<dbReference type="GO" id="GO:0097163">
    <property type="term" value="F:sulfur carrier activity"/>
    <property type="evidence" value="ECO:0007669"/>
    <property type="project" value="UniProtKB-UniRule"/>
</dbReference>
<organism evidence="4 5">
    <name type="scientific">Uabimicrobium amorphum</name>
    <dbReference type="NCBI Taxonomy" id="2596890"/>
    <lineage>
        <taxon>Bacteria</taxon>
        <taxon>Pseudomonadati</taxon>
        <taxon>Planctomycetota</taxon>
        <taxon>Candidatus Uabimicrobiia</taxon>
        <taxon>Candidatus Uabimicrobiales</taxon>
        <taxon>Candidatus Uabimicrobiaceae</taxon>
        <taxon>Candidatus Uabimicrobium</taxon>
    </lineage>
</organism>
<dbReference type="PANTHER" id="PTHR30592">
    <property type="entry name" value="FORMATE DEHYDROGENASE"/>
    <property type="match status" value="1"/>
</dbReference>
<dbReference type="HAMAP" id="MF_00187">
    <property type="entry name" value="FdhD"/>
    <property type="match status" value="1"/>
</dbReference>
<dbReference type="Gene3D" id="3.10.20.10">
    <property type="match status" value="1"/>
</dbReference>
<protein>
    <recommendedName>
        <fullName evidence="3">Sulfur carrier protein FdhD</fullName>
    </recommendedName>
</protein>
<sequence>MSVHSVEIVKYNKDNVQKKLDVVAVEEPLEIRLEYGNREEREWESIAVTMRTPGDDFELALGFLFSEGIIQKFSQVHSIYHCQKNTQRNIVYVKLKQNVKVNIHQRNFYMTSSCGVCGKAAIEHLVTESTFLAQTKTSPLQMHSSLICGLPGKLYAAQQNFKHTGGLHAAGLFDCKALLLDIKEDVGRHNAFDKLYGASLIKCNLPLSECVVVASGRASFELIQKSAMAGIPVFVAVGAPSSLAVRLANESGITLIGFTRENRFNVYSHADRIVDLL</sequence>
<dbReference type="NCBIfam" id="NF001943">
    <property type="entry name" value="PRK00724.1-2"/>
    <property type="match status" value="1"/>
</dbReference>
<feature type="active site" description="Cysteine persulfide intermediate" evidence="3">
    <location>
        <position position="114"/>
    </location>
</feature>
<dbReference type="AlphaFoldDB" id="A0A5S9IQE9"/>
<dbReference type="PIRSF" id="PIRSF015626">
    <property type="entry name" value="FdhD"/>
    <property type="match status" value="1"/>
</dbReference>
<dbReference type="Pfam" id="PF02634">
    <property type="entry name" value="FdhD-NarQ"/>
    <property type="match status" value="1"/>
</dbReference>
<feature type="binding site" evidence="3">
    <location>
        <begin position="258"/>
        <end position="263"/>
    </location>
    <ligand>
        <name>Mo-bis(molybdopterin guanine dinucleotide)</name>
        <dbReference type="ChEBI" id="CHEBI:60539"/>
    </ligand>
</feature>
<keyword evidence="4" id="KW-0808">Transferase</keyword>
<evidence type="ECO:0000313" key="5">
    <source>
        <dbReference type="Proteomes" id="UP000326354"/>
    </source>
</evidence>
<dbReference type="InterPro" id="IPR016193">
    <property type="entry name" value="Cytidine_deaminase-like"/>
</dbReference>
<dbReference type="GO" id="GO:0006777">
    <property type="term" value="P:Mo-molybdopterin cofactor biosynthetic process"/>
    <property type="evidence" value="ECO:0007669"/>
    <property type="project" value="UniProtKB-UniRule"/>
</dbReference>
<comment type="similarity">
    <text evidence="3">Belongs to the FdhD family.</text>
</comment>
<dbReference type="NCBIfam" id="TIGR00129">
    <property type="entry name" value="fdhD_narQ"/>
    <property type="match status" value="1"/>
</dbReference>
<proteinExistence type="inferred from homology"/>
<dbReference type="InterPro" id="IPR003786">
    <property type="entry name" value="FdhD"/>
</dbReference>
<name>A0A5S9IQE9_UABAM</name>
<dbReference type="KEGG" id="uam:UABAM_03623"/>
<keyword evidence="5" id="KW-1185">Reference proteome</keyword>
<dbReference type="PANTHER" id="PTHR30592:SF1">
    <property type="entry name" value="SULFUR CARRIER PROTEIN FDHD"/>
    <property type="match status" value="1"/>
</dbReference>
<dbReference type="GO" id="GO:0005737">
    <property type="term" value="C:cytoplasm"/>
    <property type="evidence" value="ECO:0007669"/>
    <property type="project" value="UniProtKB-SubCell"/>
</dbReference>
<dbReference type="Proteomes" id="UP000326354">
    <property type="component" value="Chromosome"/>
</dbReference>
<evidence type="ECO:0000256" key="2">
    <source>
        <dbReference type="ARBA" id="ARBA00023150"/>
    </source>
</evidence>
<keyword evidence="1 3" id="KW-0963">Cytoplasm</keyword>
<dbReference type="OrthoDB" id="9782042at2"/>
<dbReference type="GO" id="GO:0016783">
    <property type="term" value="F:sulfurtransferase activity"/>
    <property type="evidence" value="ECO:0007669"/>
    <property type="project" value="InterPro"/>
</dbReference>
<accession>A0A5S9IQE9</accession>
<reference evidence="4 5" key="1">
    <citation type="submission" date="2019-08" db="EMBL/GenBank/DDBJ databases">
        <title>Complete genome sequence of Candidatus Uab amorphum.</title>
        <authorList>
            <person name="Shiratori T."/>
            <person name="Suzuki S."/>
            <person name="Kakizawa Y."/>
            <person name="Ishida K."/>
        </authorList>
    </citation>
    <scope>NUCLEOTIDE SEQUENCE [LARGE SCALE GENOMIC DNA]</scope>
    <source>
        <strain evidence="4 5">SRT547</strain>
    </source>
</reference>
<comment type="function">
    <text evidence="3">Required for formate dehydrogenase (FDH) activity. Acts as a sulfur carrier protein that transfers sulfur from IscS to the molybdenum cofactor prior to its insertion into FDH.</text>
</comment>